<accession>A0AAN7UN71</accession>
<dbReference type="SUPFAM" id="SSF52980">
    <property type="entry name" value="Restriction endonuclease-like"/>
    <property type="match status" value="1"/>
</dbReference>
<evidence type="ECO:0000256" key="1">
    <source>
        <dbReference type="ARBA" id="ARBA00004173"/>
    </source>
</evidence>
<dbReference type="AlphaFoldDB" id="A0AAN7UN71"/>
<dbReference type="InterPro" id="IPR011856">
    <property type="entry name" value="tRNA_endonuc-like_dom_sf"/>
</dbReference>
<evidence type="ECO:0000313" key="4">
    <source>
        <dbReference type="EMBL" id="KAK5628391.1"/>
    </source>
</evidence>
<comment type="caution">
    <text evidence="4">The sequence shown here is derived from an EMBL/GenBank/DDBJ whole genome shotgun (WGS) entry which is preliminary data.</text>
</comment>
<dbReference type="Pfam" id="PF10356">
    <property type="entry name" value="RRG7"/>
    <property type="match status" value="2"/>
</dbReference>
<evidence type="ECO:0008006" key="6">
    <source>
        <dbReference type="Google" id="ProtNLM"/>
    </source>
</evidence>
<gene>
    <name evidence="4" type="ORF">RRF57_004106</name>
</gene>
<evidence type="ECO:0000313" key="5">
    <source>
        <dbReference type="Proteomes" id="UP001305414"/>
    </source>
</evidence>
<dbReference type="Gene3D" id="3.40.1350.10">
    <property type="match status" value="1"/>
</dbReference>
<dbReference type="GO" id="GO:0005739">
    <property type="term" value="C:mitochondrion"/>
    <property type="evidence" value="ECO:0007669"/>
    <property type="project" value="UniProtKB-SubCell"/>
</dbReference>
<organism evidence="4 5">
    <name type="scientific">Xylaria bambusicola</name>
    <dbReference type="NCBI Taxonomy" id="326684"/>
    <lineage>
        <taxon>Eukaryota</taxon>
        <taxon>Fungi</taxon>
        <taxon>Dikarya</taxon>
        <taxon>Ascomycota</taxon>
        <taxon>Pezizomycotina</taxon>
        <taxon>Sordariomycetes</taxon>
        <taxon>Xylariomycetidae</taxon>
        <taxon>Xylariales</taxon>
        <taxon>Xylariaceae</taxon>
        <taxon>Xylaria</taxon>
    </lineage>
</organism>
<evidence type="ECO:0000256" key="2">
    <source>
        <dbReference type="ARBA" id="ARBA00023128"/>
    </source>
</evidence>
<dbReference type="InterPro" id="IPR018828">
    <property type="entry name" value="RRG7"/>
</dbReference>
<dbReference type="InterPro" id="IPR011335">
    <property type="entry name" value="Restrct_endonuc-II-like"/>
</dbReference>
<dbReference type="Proteomes" id="UP001305414">
    <property type="component" value="Unassembled WGS sequence"/>
</dbReference>
<dbReference type="PANTHER" id="PTHR28133:SF1">
    <property type="entry name" value="REQUIRED FOR RESPIRATORY GROWTH PROTEIN 7, MITOCHONDRIAL"/>
    <property type="match status" value="1"/>
</dbReference>
<reference evidence="4 5" key="1">
    <citation type="submission" date="2023-10" db="EMBL/GenBank/DDBJ databases">
        <title>Draft genome sequence of Xylaria bambusicola isolate GMP-LS, the root and basal stem rot pathogen of sugarcane in Indonesia.</title>
        <authorList>
            <person name="Selvaraj P."/>
            <person name="Muralishankar V."/>
            <person name="Muruganantham S."/>
            <person name="Sp S."/>
            <person name="Haryani S."/>
            <person name="Lau K.J.X."/>
            <person name="Naqvi N.I."/>
        </authorList>
    </citation>
    <scope>NUCLEOTIDE SEQUENCE [LARGE SCALE GENOMIC DNA]</scope>
    <source>
        <strain evidence="4">GMP-LS</strain>
    </source>
</reference>
<dbReference type="GO" id="GO:0006302">
    <property type="term" value="P:double-strand break repair"/>
    <property type="evidence" value="ECO:0007669"/>
    <property type="project" value="UniProtKB-ARBA"/>
</dbReference>
<evidence type="ECO:0000256" key="3">
    <source>
        <dbReference type="SAM" id="MobiDB-lite"/>
    </source>
</evidence>
<name>A0AAN7UN71_9PEZI</name>
<proteinExistence type="predicted"/>
<sequence length="274" mass="30514">MWRYPIFYRGGHPGPLITKCRGNHIFTKIKPHSFLTRFFTTGTLHYPEAPSKDRHHDLASYIAYAERTGLDVESKVFIGTHYEYSIVSALRPLGFNLRRIGGQSDKGIDLLGTWSVPSMPAHLPLRVLLQCKAYSASRTAKVGPQFIRELEGAYVGAPAGWRGSGVVALFVTQRPATKGVREALAQSRRPLVYLSYSKDGMLEQMLWNRRAEEEGLEGMGVTMRLSDKDRPGDAQRLVLTWKGRPYVPLSTHPEGGPDHPEPSQVIGTDTEAAV</sequence>
<protein>
    <recommendedName>
        <fullName evidence="6">Restriction endonuclease type IV Mrr domain-containing protein</fullName>
    </recommendedName>
</protein>
<dbReference type="PANTHER" id="PTHR28133">
    <property type="entry name" value="REQUIRED FOR RESPIRATORY GROWTH PROTEIN 7, MITOCHONDRIAL"/>
    <property type="match status" value="1"/>
</dbReference>
<comment type="subcellular location">
    <subcellularLocation>
        <location evidence="1">Mitochondrion</location>
    </subcellularLocation>
</comment>
<keyword evidence="5" id="KW-1185">Reference proteome</keyword>
<dbReference type="GO" id="GO:0003676">
    <property type="term" value="F:nucleic acid binding"/>
    <property type="evidence" value="ECO:0007669"/>
    <property type="project" value="InterPro"/>
</dbReference>
<keyword evidence="2" id="KW-0496">Mitochondrion</keyword>
<feature type="region of interest" description="Disordered" evidence="3">
    <location>
        <begin position="248"/>
        <end position="274"/>
    </location>
</feature>
<dbReference type="EMBL" id="JAWHQM010000008">
    <property type="protein sequence ID" value="KAK5628391.1"/>
    <property type="molecule type" value="Genomic_DNA"/>
</dbReference>